<evidence type="ECO:0000313" key="1">
    <source>
        <dbReference type="EMBL" id="AIJ26375.1"/>
    </source>
</evidence>
<name>A0A076N6A8_AMYME</name>
<accession>A0A076N6A8</accession>
<reference evidence="1 3" key="1">
    <citation type="submission" date="2014-07" db="EMBL/GenBank/DDBJ databases">
        <title>Whole Genome Sequence of the Amycolatopsis methanolica 239.</title>
        <authorList>
            <person name="Tang B."/>
        </authorList>
    </citation>
    <scope>NUCLEOTIDE SEQUENCE [LARGE SCALE GENOMIC DNA]</scope>
    <source>
        <strain evidence="1 3">239</strain>
    </source>
</reference>
<dbReference type="RefSeq" id="WP_017985211.1">
    <property type="nucleotide sequence ID" value="NZ_AQUL01000001.1"/>
</dbReference>
<evidence type="ECO:0000313" key="3">
    <source>
        <dbReference type="Proteomes" id="UP000062973"/>
    </source>
</evidence>
<evidence type="ECO:0000313" key="2">
    <source>
        <dbReference type="EMBL" id="AIJ26434.1"/>
    </source>
</evidence>
<dbReference type="PATRIC" id="fig|1068978.7.peg.6750"/>
<organism evidence="1 3">
    <name type="scientific">Amycolatopsis methanolica 239</name>
    <dbReference type="NCBI Taxonomy" id="1068978"/>
    <lineage>
        <taxon>Bacteria</taxon>
        <taxon>Bacillati</taxon>
        <taxon>Actinomycetota</taxon>
        <taxon>Actinomycetes</taxon>
        <taxon>Pseudonocardiales</taxon>
        <taxon>Pseudonocardiaceae</taxon>
        <taxon>Amycolatopsis</taxon>
        <taxon>Amycolatopsis methanolica group</taxon>
    </lineage>
</organism>
<dbReference type="EMBL" id="CP009110">
    <property type="protein sequence ID" value="AIJ26375.1"/>
    <property type="molecule type" value="Genomic_DNA"/>
</dbReference>
<dbReference type="HOGENOM" id="CLU_1830934_0_0_11"/>
<dbReference type="AlphaFoldDB" id="A0A076N6A8"/>
<dbReference type="Proteomes" id="UP000062973">
    <property type="component" value="Chromosome"/>
</dbReference>
<keyword evidence="3" id="KW-1185">Reference proteome</keyword>
<dbReference type="EMBL" id="CP009110">
    <property type="protein sequence ID" value="AIJ26434.1"/>
    <property type="molecule type" value="Genomic_DNA"/>
</dbReference>
<sequence>MSEQTLHAILRLGEFPEILAAWPDAETAGKLAAELGEGHIVAPVRVAQAGVGFVAHVWACRASVQGGSWQLSAPAKLRGASRVVFDTADMPGERVHVDTDAGELERAVSGTDVHHLTAYASTPERAHELAEAKARELAAQ</sequence>
<dbReference type="OrthoDB" id="3698484at2"/>
<dbReference type="KEGG" id="amq:AMETH_6342"/>
<dbReference type="STRING" id="1068978.AMETH_6283"/>
<proteinExistence type="predicted"/>
<gene>
    <name evidence="1" type="ORF">AMETH_6283</name>
    <name evidence="2" type="ORF">AMETH_6342</name>
</gene>
<protein>
    <submittedName>
        <fullName evidence="1">Uncharacterized protein</fullName>
    </submittedName>
</protein>
<dbReference type="KEGG" id="amq:AMETH_6283"/>